<keyword evidence="2" id="KW-0614">Plasmid</keyword>
<accession>A0A7Z0QNG0</accession>
<dbReference type="EMBL" id="JACBFH010000004">
    <property type="protein sequence ID" value="NYY96627.1"/>
    <property type="molecule type" value="Genomic_DNA"/>
</dbReference>
<dbReference type="EMBL" id="CP088278">
    <property type="protein sequence ID" value="UGX89537.1"/>
    <property type="molecule type" value="Genomic_DNA"/>
</dbReference>
<evidence type="ECO:0008006" key="4">
    <source>
        <dbReference type="Google" id="ProtNLM"/>
    </source>
</evidence>
<evidence type="ECO:0000313" key="3">
    <source>
        <dbReference type="Proteomes" id="UP000564836"/>
    </source>
</evidence>
<sequence length="231" mass="26235">MSEPDENAPYMRALRTYETERQEQFAAEVDAIPFDVSDLQRAMSQLAREDIRFIPVIACAFADTELEKMFKQFLPDNIPGGKSSMLGRFGPISNLFARIQFAFAFDMVHSDVLMALDKLRGYRNKIAHTWDQETLPDFVETPLPNMDDLEGAFLHIDIKDGGDGELSAEGSLRLRTVWLLGRLFYERRFYSLAKAAHIDPYKALYGPGCPKAYSKVSGAAALYTQRVFDRE</sequence>
<evidence type="ECO:0000313" key="1">
    <source>
        <dbReference type="EMBL" id="NYY96627.1"/>
    </source>
</evidence>
<dbReference type="Proteomes" id="UP000564836">
    <property type="component" value="Plasmid pBb323S2a"/>
</dbReference>
<reference evidence="1" key="2">
    <citation type="submission" date="2020-06" db="EMBL/GenBank/DDBJ databases">
        <title>Whole Genome Sequence of Bradyrhizobium sp. Strain 323S2.</title>
        <authorList>
            <person name="Bromfield E.S.P."/>
        </authorList>
    </citation>
    <scope>NUCLEOTIDE SEQUENCE [LARGE SCALE GENOMIC DNA]</scope>
    <source>
        <strain evidence="1">323S2</strain>
    </source>
</reference>
<geneLocation type="plasmid" evidence="2 3">
    <name>pBb323S2a</name>
</geneLocation>
<gene>
    <name evidence="2" type="ORF">G6321_00001855</name>
    <name evidence="1" type="ORF">G6321_52735</name>
</gene>
<dbReference type="Gene3D" id="1.20.120.330">
    <property type="entry name" value="Nucleotidyltransferases domain 2"/>
    <property type="match status" value="1"/>
</dbReference>
<name>A0A7Z0QNG0_9BRAD</name>
<protein>
    <recommendedName>
        <fullName evidence="4">Mannitol repressor</fullName>
    </recommendedName>
</protein>
<reference evidence="2 3" key="1">
    <citation type="journal article" date="2017" name="Syst. Appl. Microbiol.">
        <title>Soybeans inoculated with root zone soils of Canadian native legumes harbour diverse and novel Bradyrhizobium spp. that possess agricultural potential.</title>
        <authorList>
            <person name="Bromfield E.S.P."/>
            <person name="Cloutier S."/>
            <person name="Tambong J.T."/>
            <person name="Tran Thi T.V."/>
        </authorList>
    </citation>
    <scope>NUCLEOTIDE SEQUENCE [LARGE SCALE GENOMIC DNA]</scope>
    <source>
        <strain evidence="2 3">323S2</strain>
    </source>
</reference>
<evidence type="ECO:0000313" key="2">
    <source>
        <dbReference type="EMBL" id="UGX89537.1"/>
    </source>
</evidence>
<dbReference type="RefSeq" id="WP_028153925.1">
    <property type="nucleotide sequence ID" value="NZ_CP049700.1"/>
</dbReference>
<organism evidence="1">
    <name type="scientific">Bradyrhizobium barranii subsp. barranii</name>
    <dbReference type="NCBI Taxonomy" id="2823807"/>
    <lineage>
        <taxon>Bacteria</taxon>
        <taxon>Pseudomonadati</taxon>
        <taxon>Pseudomonadota</taxon>
        <taxon>Alphaproteobacteria</taxon>
        <taxon>Hyphomicrobiales</taxon>
        <taxon>Nitrobacteraceae</taxon>
        <taxon>Bradyrhizobium</taxon>
        <taxon>Bradyrhizobium barranii</taxon>
    </lineage>
</organism>
<dbReference type="SUPFAM" id="SSF158668">
    <property type="entry name" value="MtlR-like"/>
    <property type="match status" value="1"/>
</dbReference>
<proteinExistence type="predicted"/>
<dbReference type="InterPro" id="IPR038026">
    <property type="entry name" value="MtlR-like_sf"/>
</dbReference>
<dbReference type="AlphaFoldDB" id="A0A7Z0QNG0"/>
<reference evidence="2 3" key="3">
    <citation type="journal article" date="2022" name="Int. J. Syst. Evol. Microbiol.">
        <title>Strains of Bradyrhizobium barranii sp. nov. associated with legumes native to Canada are symbionts of soybeans and belong to different subspecies (subsp. barranii subsp. nov. and subsp. apii subsp. nov.) and symbiovars (sv. glycinearum and sv. septentrionale).</title>
        <authorList>
            <person name="Bromfield E.S.P."/>
            <person name="Cloutier S."/>
            <person name="Wasai-Hara S."/>
            <person name="Minamisawa K."/>
        </authorList>
    </citation>
    <scope>NUCLEOTIDE SEQUENCE [LARGE SCALE GENOMIC DNA]</scope>
    <source>
        <strain evidence="3">323S2</strain>
        <plasmid evidence="2 3">pBb323S2a</plasmid>
    </source>
</reference>